<proteinExistence type="predicted"/>
<comment type="caution">
    <text evidence="1">The sequence shown here is derived from an EMBL/GenBank/DDBJ whole genome shotgun (WGS) entry which is preliminary data.</text>
</comment>
<reference evidence="2" key="2">
    <citation type="journal article" date="2017" name="J. Anim. Genet.">
        <title>Multiple reference genome sequences of hot pepper reveal the massive evolution of plant disease resistance genes by retroduplication.</title>
        <authorList>
            <person name="Kim S."/>
            <person name="Park J."/>
            <person name="Yeom S.-I."/>
            <person name="Kim Y.-M."/>
            <person name="Seo E."/>
            <person name="Kim K.-T."/>
            <person name="Kim M.-S."/>
            <person name="Lee J.M."/>
            <person name="Cheong K."/>
            <person name="Shin H.-S."/>
            <person name="Kim S.-B."/>
            <person name="Han K."/>
            <person name="Lee J."/>
            <person name="Park M."/>
            <person name="Lee H.-A."/>
            <person name="Lee H.-Y."/>
            <person name="Lee Y."/>
            <person name="Oh S."/>
            <person name="Lee J.H."/>
            <person name="Choi E."/>
            <person name="Choi E."/>
            <person name="Lee S.E."/>
            <person name="Jeon J."/>
            <person name="Kim H."/>
            <person name="Choi G."/>
            <person name="Song H."/>
            <person name="Lee J."/>
            <person name="Lee S.-C."/>
            <person name="Kwon J.-K."/>
            <person name="Lee H.-Y."/>
            <person name="Koo N."/>
            <person name="Hong Y."/>
            <person name="Kim R.W."/>
            <person name="Kang W.-H."/>
            <person name="Huh J.H."/>
            <person name="Kang B.-C."/>
            <person name="Yang T.-J."/>
            <person name="Lee Y.-H."/>
            <person name="Bennetzen J.L."/>
            <person name="Choi D."/>
        </authorList>
    </citation>
    <scope>NUCLEOTIDE SEQUENCE [LARGE SCALE GENOMIC DNA]</scope>
    <source>
        <strain evidence="2">cv. PBC81</strain>
    </source>
</reference>
<dbReference type="OrthoDB" id="1305433at2759"/>
<dbReference type="PANTHER" id="PTHR34456">
    <property type="entry name" value="MITOVIRUS RNA-DEPENDENT RNA POLYMERASE"/>
    <property type="match status" value="1"/>
</dbReference>
<accession>A0A2G2WT74</accession>
<protein>
    <submittedName>
        <fullName evidence="1">Uncharacterized protein</fullName>
    </submittedName>
</protein>
<dbReference type="AlphaFoldDB" id="A0A2G2WT74"/>
<dbReference type="STRING" id="33114.A0A2G2WT74"/>
<dbReference type="Proteomes" id="UP000224567">
    <property type="component" value="Unassembled WGS sequence"/>
</dbReference>
<evidence type="ECO:0000313" key="2">
    <source>
        <dbReference type="Proteomes" id="UP000224567"/>
    </source>
</evidence>
<sequence length="163" mass="18295">MDGIAFSSNDLASINELKIRLRTQFDMKTGFLPYTPADAYFLPLKKIEKTANPTHVVNGCLTLSISNPDRGLRALLRTKALNKSDLNLSPSQVKAQEYPGVPFTRYAILGDDIIIGYEWVAERYRDLILPLNVLFLLEKSLVSSVGALEFAKRFFLRGVTNNK</sequence>
<dbReference type="PANTHER" id="PTHR34456:SF9">
    <property type="entry name" value="MITOVIRUS RNA-DEPENDENT RNA POLYMERASE"/>
    <property type="match status" value="1"/>
</dbReference>
<dbReference type="Pfam" id="PF05919">
    <property type="entry name" value="Mitovir_RNA_pol"/>
    <property type="match status" value="1"/>
</dbReference>
<dbReference type="EMBL" id="MLFT02000005">
    <property type="protein sequence ID" value="PHT48468.1"/>
    <property type="molecule type" value="Genomic_DNA"/>
</dbReference>
<organism evidence="1 2">
    <name type="scientific">Capsicum baccatum</name>
    <name type="common">Peruvian pepper</name>
    <dbReference type="NCBI Taxonomy" id="33114"/>
    <lineage>
        <taxon>Eukaryota</taxon>
        <taxon>Viridiplantae</taxon>
        <taxon>Streptophyta</taxon>
        <taxon>Embryophyta</taxon>
        <taxon>Tracheophyta</taxon>
        <taxon>Spermatophyta</taxon>
        <taxon>Magnoliopsida</taxon>
        <taxon>eudicotyledons</taxon>
        <taxon>Gunneridae</taxon>
        <taxon>Pentapetalae</taxon>
        <taxon>asterids</taxon>
        <taxon>lamiids</taxon>
        <taxon>Solanales</taxon>
        <taxon>Solanaceae</taxon>
        <taxon>Solanoideae</taxon>
        <taxon>Capsiceae</taxon>
        <taxon>Capsicum</taxon>
    </lineage>
</organism>
<evidence type="ECO:0000313" key="1">
    <source>
        <dbReference type="EMBL" id="PHT48468.1"/>
    </source>
</evidence>
<keyword evidence="2" id="KW-1185">Reference proteome</keyword>
<gene>
    <name evidence="1" type="ORF">CQW23_12676</name>
</gene>
<name>A0A2G2WT74_CAPBA</name>
<dbReference type="InterPro" id="IPR008686">
    <property type="entry name" value="RNA_pol_mitovir"/>
</dbReference>
<reference evidence="1 2" key="1">
    <citation type="journal article" date="2017" name="Genome Biol.">
        <title>New reference genome sequences of hot pepper reveal the massive evolution of plant disease-resistance genes by retroduplication.</title>
        <authorList>
            <person name="Kim S."/>
            <person name="Park J."/>
            <person name="Yeom S.I."/>
            <person name="Kim Y.M."/>
            <person name="Seo E."/>
            <person name="Kim K.T."/>
            <person name="Kim M.S."/>
            <person name="Lee J.M."/>
            <person name="Cheong K."/>
            <person name="Shin H.S."/>
            <person name="Kim S.B."/>
            <person name="Han K."/>
            <person name="Lee J."/>
            <person name="Park M."/>
            <person name="Lee H.A."/>
            <person name="Lee H.Y."/>
            <person name="Lee Y."/>
            <person name="Oh S."/>
            <person name="Lee J.H."/>
            <person name="Choi E."/>
            <person name="Choi E."/>
            <person name="Lee S.E."/>
            <person name="Jeon J."/>
            <person name="Kim H."/>
            <person name="Choi G."/>
            <person name="Song H."/>
            <person name="Lee J."/>
            <person name="Lee S.C."/>
            <person name="Kwon J.K."/>
            <person name="Lee H.Y."/>
            <person name="Koo N."/>
            <person name="Hong Y."/>
            <person name="Kim R.W."/>
            <person name="Kang W.H."/>
            <person name="Huh J.H."/>
            <person name="Kang B.C."/>
            <person name="Yang T.J."/>
            <person name="Lee Y.H."/>
            <person name="Bennetzen J.L."/>
            <person name="Choi D."/>
        </authorList>
    </citation>
    <scope>NUCLEOTIDE SEQUENCE [LARGE SCALE GENOMIC DNA]</scope>
    <source>
        <strain evidence="2">cv. PBC81</strain>
    </source>
</reference>